<dbReference type="Proteomes" id="UP000095149">
    <property type="component" value="Unassembled WGS sequence"/>
</dbReference>
<evidence type="ECO:0000259" key="1">
    <source>
        <dbReference type="Pfam" id="PF00724"/>
    </source>
</evidence>
<comment type="caution">
    <text evidence="2">The sequence shown here is derived from an EMBL/GenBank/DDBJ whole genome shotgun (WGS) entry which is preliminary data.</text>
</comment>
<sequence length="363" mass="39699">MLQQTSKLFSPIAVGSLELQHRIVMAPMTRGRANPVGGVIADFTYEYYAQRASPGGLLISEGTVIAKEAGGFPQVPGIYNQAHIDAWKKVTAAVHEKGGKIACQLWASGRAGIQGAIPKIFAPSNVPLVDGAQELSVMTEEDIERFIEHYRQAAVNAMEAGFDAVELHGANGYLIDQFVQKKTNQRTDAYAQPTFLFPLRVLSAVTSSIGAHRVGLRISPFSRFKGMRDADPLGTFVPYITKVLEAHPDLAYIHAIEPRAEGFADVDIVQGDDLQPIRRVVQEVGKGVKFIVAGGYTMENAKAHADETGDLVAFGRFFTSNPDLAKRIQNGWPLQKYDRPTFYSPGREGYVDFLEYQAPQASA</sequence>
<evidence type="ECO:0000313" key="2">
    <source>
        <dbReference type="EMBL" id="ODO07032.1"/>
    </source>
</evidence>
<gene>
    <name evidence="2" type="ORF">I350_04400</name>
</gene>
<dbReference type="GO" id="GO:0010181">
    <property type="term" value="F:FMN binding"/>
    <property type="evidence" value="ECO:0007669"/>
    <property type="project" value="InterPro"/>
</dbReference>
<dbReference type="PANTHER" id="PTHR22893">
    <property type="entry name" value="NADH OXIDOREDUCTASE-RELATED"/>
    <property type="match status" value="1"/>
</dbReference>
<evidence type="ECO:0000313" key="3">
    <source>
        <dbReference type="Proteomes" id="UP000095149"/>
    </source>
</evidence>
<dbReference type="AlphaFoldDB" id="A0A1E3K481"/>
<dbReference type="Gene3D" id="3.20.20.70">
    <property type="entry name" value="Aldolase class I"/>
    <property type="match status" value="1"/>
</dbReference>
<dbReference type="GO" id="GO:0016491">
    <property type="term" value="F:oxidoreductase activity"/>
    <property type="evidence" value="ECO:0007669"/>
    <property type="project" value="InterPro"/>
</dbReference>
<dbReference type="SUPFAM" id="SSF51395">
    <property type="entry name" value="FMN-linked oxidoreductases"/>
    <property type="match status" value="1"/>
</dbReference>
<dbReference type="InterPro" id="IPR045247">
    <property type="entry name" value="Oye-like"/>
</dbReference>
<dbReference type="Pfam" id="PF00724">
    <property type="entry name" value="Oxidored_FMN"/>
    <property type="match status" value="1"/>
</dbReference>
<accession>A0A1E3K481</accession>
<dbReference type="InterPro" id="IPR013785">
    <property type="entry name" value="Aldolase_TIM"/>
</dbReference>
<protein>
    <recommendedName>
        <fullName evidence="1">NADH:flavin oxidoreductase/NADH oxidase N-terminal domain-containing protein</fullName>
    </recommendedName>
</protein>
<feature type="domain" description="NADH:flavin oxidoreductase/NADH oxidase N-terminal" evidence="1">
    <location>
        <begin position="7"/>
        <end position="334"/>
    </location>
</feature>
<dbReference type="EMBL" id="MEKH01000006">
    <property type="protein sequence ID" value="ODO07032.1"/>
    <property type="molecule type" value="Genomic_DNA"/>
</dbReference>
<dbReference type="PANTHER" id="PTHR22893:SF91">
    <property type="entry name" value="NADPH DEHYDROGENASE 2-RELATED"/>
    <property type="match status" value="1"/>
</dbReference>
<organism evidence="2 3">
    <name type="scientific">Cryptococcus amylolentus CBS 6273</name>
    <dbReference type="NCBI Taxonomy" id="1296118"/>
    <lineage>
        <taxon>Eukaryota</taxon>
        <taxon>Fungi</taxon>
        <taxon>Dikarya</taxon>
        <taxon>Basidiomycota</taxon>
        <taxon>Agaricomycotina</taxon>
        <taxon>Tremellomycetes</taxon>
        <taxon>Tremellales</taxon>
        <taxon>Cryptococcaceae</taxon>
        <taxon>Cryptococcus</taxon>
    </lineage>
</organism>
<dbReference type="CDD" id="cd02933">
    <property type="entry name" value="OYE_like_FMN"/>
    <property type="match status" value="1"/>
</dbReference>
<name>A0A1E3K481_9TREE</name>
<proteinExistence type="predicted"/>
<reference evidence="2 3" key="1">
    <citation type="submission" date="2016-06" db="EMBL/GenBank/DDBJ databases">
        <title>Evolution of pathogenesis and genome organization in the Tremellales.</title>
        <authorList>
            <person name="Cuomo C."/>
            <person name="Litvintseva A."/>
            <person name="Heitman J."/>
            <person name="Chen Y."/>
            <person name="Sun S."/>
            <person name="Springer D."/>
            <person name="Dromer F."/>
            <person name="Young S."/>
            <person name="Zeng Q."/>
            <person name="Chapman S."/>
            <person name="Gujja S."/>
            <person name="Saif S."/>
            <person name="Birren B."/>
        </authorList>
    </citation>
    <scope>NUCLEOTIDE SEQUENCE [LARGE SCALE GENOMIC DNA]</scope>
    <source>
        <strain evidence="2 3">CBS 6273</strain>
    </source>
</reference>
<dbReference type="InterPro" id="IPR001155">
    <property type="entry name" value="OxRdtase_FMN_N"/>
</dbReference>